<keyword evidence="2" id="KW-0472">Membrane</keyword>
<evidence type="ECO:0000256" key="1">
    <source>
        <dbReference type="ARBA" id="ARBA00010883"/>
    </source>
</evidence>
<feature type="domain" description="DAGKc" evidence="3">
    <location>
        <begin position="214"/>
        <end position="364"/>
    </location>
</feature>
<dbReference type="SUPFAM" id="SSF64268">
    <property type="entry name" value="PX domain"/>
    <property type="match status" value="1"/>
</dbReference>
<dbReference type="SMART" id="SM00046">
    <property type="entry name" value="DAGKc"/>
    <property type="match status" value="1"/>
</dbReference>
<dbReference type="Pfam" id="PF00781">
    <property type="entry name" value="DAGK_cat"/>
    <property type="match status" value="1"/>
</dbReference>
<dbReference type="eggNOG" id="KOG1115">
    <property type="taxonomic scope" value="Eukaryota"/>
</dbReference>
<dbReference type="GO" id="GO:0016020">
    <property type="term" value="C:membrane"/>
    <property type="evidence" value="ECO:0007669"/>
    <property type="project" value="GOC"/>
</dbReference>
<dbReference type="InterPro" id="IPR027267">
    <property type="entry name" value="AH/BAR_dom_sf"/>
</dbReference>
<feature type="transmembrane region" description="Helical" evidence="2">
    <location>
        <begin position="72"/>
        <end position="90"/>
    </location>
</feature>
<dbReference type="PROSITE" id="PS50146">
    <property type="entry name" value="DAGK"/>
    <property type="match status" value="1"/>
</dbReference>
<dbReference type="PANTHER" id="PTHR12358:SF111">
    <property type="entry name" value="CERAMIDE KINASE, ISOFORM A"/>
    <property type="match status" value="1"/>
</dbReference>
<dbReference type="Proteomes" id="UP000014500">
    <property type="component" value="Unassembled WGS sequence"/>
</dbReference>
<dbReference type="SUPFAM" id="SSF111331">
    <property type="entry name" value="NAD kinase/diacylglycerol kinase-like"/>
    <property type="match status" value="1"/>
</dbReference>
<keyword evidence="2" id="KW-0812">Transmembrane</keyword>
<evidence type="ECO:0000256" key="2">
    <source>
        <dbReference type="SAM" id="Phobius"/>
    </source>
</evidence>
<dbReference type="EMBL" id="JH431612">
    <property type="status" value="NOT_ANNOTATED_CDS"/>
    <property type="molecule type" value="Genomic_DNA"/>
</dbReference>
<dbReference type="Gene3D" id="2.60.200.40">
    <property type="match status" value="1"/>
</dbReference>
<dbReference type="Pfam" id="PF25382">
    <property type="entry name" value="PH_CERK"/>
    <property type="match status" value="1"/>
</dbReference>
<dbReference type="Pfam" id="PF00787">
    <property type="entry name" value="PX"/>
    <property type="match status" value="1"/>
</dbReference>
<dbReference type="InterPro" id="IPR057465">
    <property type="entry name" value="CERK_PH"/>
</dbReference>
<dbReference type="Gene3D" id="3.40.50.10330">
    <property type="entry name" value="Probable inorganic polyphosphate/atp-NAD kinase, domain 1"/>
    <property type="match status" value="1"/>
</dbReference>
<dbReference type="CDD" id="cd06093">
    <property type="entry name" value="PX_domain"/>
    <property type="match status" value="1"/>
</dbReference>
<dbReference type="PANTHER" id="PTHR12358">
    <property type="entry name" value="SPHINGOSINE KINASE"/>
    <property type="match status" value="1"/>
</dbReference>
<dbReference type="InterPro" id="IPR036871">
    <property type="entry name" value="PX_dom_sf"/>
</dbReference>
<dbReference type="EnsemblMetazoa" id="SMAR005470-RA">
    <property type="protein sequence ID" value="SMAR005470-PA"/>
    <property type="gene ID" value="SMAR005470"/>
</dbReference>
<dbReference type="GO" id="GO:0035091">
    <property type="term" value="F:phosphatidylinositol binding"/>
    <property type="evidence" value="ECO:0007669"/>
    <property type="project" value="InterPro"/>
</dbReference>
<proteinExistence type="inferred from homology"/>
<dbReference type="eggNOG" id="KOG1660">
    <property type="taxonomic scope" value="Eukaryota"/>
</dbReference>
<dbReference type="InterPro" id="IPR001683">
    <property type="entry name" value="PX_dom"/>
</dbReference>
<dbReference type="GO" id="GO:0006672">
    <property type="term" value="P:ceramide metabolic process"/>
    <property type="evidence" value="ECO:0007669"/>
    <property type="project" value="TreeGrafter"/>
</dbReference>
<dbReference type="GO" id="GO:0001729">
    <property type="term" value="F:ceramide kinase activity"/>
    <property type="evidence" value="ECO:0007669"/>
    <property type="project" value="TreeGrafter"/>
</dbReference>
<name>T1IWA5_STRMM</name>
<dbReference type="InterPro" id="IPR050187">
    <property type="entry name" value="Lipid_Phosphate_FormReg"/>
</dbReference>
<accession>T1IWA5</accession>
<evidence type="ECO:0000313" key="5">
    <source>
        <dbReference type="EnsemblMetazoa" id="SMAR005470-PA"/>
    </source>
</evidence>
<protein>
    <recommendedName>
        <fullName evidence="7">DAGKc domain-containing protein</fullName>
    </recommendedName>
</protein>
<dbReference type="InterPro" id="IPR045363">
    <property type="entry name" value="CERK_C"/>
</dbReference>
<dbReference type="Gene3D" id="3.30.1520.10">
    <property type="entry name" value="Phox-like domain"/>
    <property type="match status" value="1"/>
</dbReference>
<evidence type="ECO:0008006" key="7">
    <source>
        <dbReference type="Google" id="ProtNLM"/>
    </source>
</evidence>
<dbReference type="Gene3D" id="1.20.1270.60">
    <property type="entry name" value="Arfaptin homology (AH) domain/BAR domain"/>
    <property type="match status" value="1"/>
</dbReference>
<dbReference type="STRING" id="126957.T1IWA5"/>
<dbReference type="AlphaFoldDB" id="T1IWA5"/>
<dbReference type="HOGENOM" id="CLU_297441_0_0_1"/>
<dbReference type="Pfam" id="PF19280">
    <property type="entry name" value="CERK_C"/>
    <property type="match status" value="1"/>
</dbReference>
<keyword evidence="6" id="KW-1185">Reference proteome</keyword>
<evidence type="ECO:0000313" key="6">
    <source>
        <dbReference type="Proteomes" id="UP000014500"/>
    </source>
</evidence>
<dbReference type="PROSITE" id="PS50195">
    <property type="entry name" value="PX"/>
    <property type="match status" value="1"/>
</dbReference>
<dbReference type="InterPro" id="IPR001206">
    <property type="entry name" value="Diacylglycerol_kinase_cat_dom"/>
</dbReference>
<evidence type="ECO:0000259" key="3">
    <source>
        <dbReference type="PROSITE" id="PS50146"/>
    </source>
</evidence>
<reference evidence="5" key="2">
    <citation type="submission" date="2015-02" db="UniProtKB">
        <authorList>
            <consortium name="EnsemblMetazoa"/>
        </authorList>
    </citation>
    <scope>IDENTIFICATION</scope>
</reference>
<feature type="domain" description="PX" evidence="4">
    <location>
        <begin position="668"/>
        <end position="802"/>
    </location>
</feature>
<keyword evidence="2" id="KW-1133">Transmembrane helix</keyword>
<evidence type="ECO:0000259" key="4">
    <source>
        <dbReference type="PROSITE" id="PS50195"/>
    </source>
</evidence>
<dbReference type="InterPro" id="IPR017438">
    <property type="entry name" value="ATP-NAD_kinase_N"/>
</dbReference>
<dbReference type="InterPro" id="IPR016064">
    <property type="entry name" value="NAD/diacylglycerol_kinase_sf"/>
</dbReference>
<organism evidence="5 6">
    <name type="scientific">Strigamia maritima</name>
    <name type="common">European centipede</name>
    <name type="synonym">Geophilus maritimus</name>
    <dbReference type="NCBI Taxonomy" id="126957"/>
    <lineage>
        <taxon>Eukaryota</taxon>
        <taxon>Metazoa</taxon>
        <taxon>Ecdysozoa</taxon>
        <taxon>Arthropoda</taxon>
        <taxon>Myriapoda</taxon>
        <taxon>Chilopoda</taxon>
        <taxon>Pleurostigmophora</taxon>
        <taxon>Geophilomorpha</taxon>
        <taxon>Linotaeniidae</taxon>
        <taxon>Strigamia</taxon>
    </lineage>
</organism>
<reference evidence="6" key="1">
    <citation type="submission" date="2011-05" db="EMBL/GenBank/DDBJ databases">
        <authorList>
            <person name="Richards S.R."/>
            <person name="Qu J."/>
            <person name="Jiang H."/>
            <person name="Jhangiani S.N."/>
            <person name="Agravi P."/>
            <person name="Goodspeed R."/>
            <person name="Gross S."/>
            <person name="Mandapat C."/>
            <person name="Jackson L."/>
            <person name="Mathew T."/>
            <person name="Pu L."/>
            <person name="Thornton R."/>
            <person name="Saada N."/>
            <person name="Wilczek-Boney K.B."/>
            <person name="Lee S."/>
            <person name="Kovar C."/>
            <person name="Wu Y."/>
            <person name="Scherer S.E."/>
            <person name="Worley K.C."/>
            <person name="Muzny D.M."/>
            <person name="Gibbs R."/>
        </authorList>
    </citation>
    <scope>NUCLEOTIDE SEQUENCE</scope>
    <source>
        <strain evidence="6">Brora</strain>
    </source>
</reference>
<comment type="similarity">
    <text evidence="1">Belongs to the sorting nexin family.</text>
</comment>
<sequence>MAMADGGGGRENNLLANCFEIKSKRHRVTLTPVLISWKPEGCPDCNSFNFMHKDTYQLWIGKYQKKIKKEKIFIISWVLEIVFPNMGWLVPRILLLCLSKQHSILMPIFKTGLGLKYNSSGVCHQVPLNEVVAVKTVDGSRRNRCCPCIQAVDDRQIRTNELISFRVTALELSYVERGWKHRWKLRSLVFRNPNCRVIQNWVAAIQDIINGFLYRPKRLLIFINPFGGKRKAQKIYENKVRPIFELAAIDTQIIMTERANHARDFLQEACLSKLDGVVAVGGDGMFSELLNGLLLRMQKDASINVHNSQHQPKKPELRIGIIPAGSTDAMAFSTTGTNDPITSALHILIGDNVNVDVCGIFHENNLIRYATTMVAYGYFGDVMSDSEKNRWLGTYRYDWAGFKKVLRNRAYEGEILFRLNPKPEKTPLDKDKCRAGCRTCERAHERLSSLPSEAQSSVSGWKCIRGRFLGINTVTLSCACGLTKQGVSPSAHLGDGCTDIVVVQKCSRINYLRFLMRMALHHDDPFNLDFVRVYRAREFQFRPTTMLDDEIGSDNSFRPVRSSMWNCDGELVVEPAIHVKVYCQLIRLFARGIEADYFDSNCRIGRESLKKSTLIASVAFHKIQNYYARNDQNCNMANEMSEGDLETPSIDTVSGFSSTASTPQPREPFEPKYKVKFSDDVTKDGDVVKYTIISRRNDSDSEIYTVHRQYEDFEWLEHCLTTSFHINGIIIPPLPPKPAVTSQMAEAKSKKQLGNDSKVVQKDDFYKDCRMLEKYLSLLLCHERFGVDKQLEDFLIKLEAPPRTKVKKGLFSNLFDAVENRKASHKNFNKKVYSQLRLCNALAHLSTAVSLCLSSNDPMHVVANKLFCKFSDGLDNSKHGIEVQSSNDENTLGFYLHLYAQYIEAEKEMLFRRTCLMVDYENANKAMDKAKPQKKEAMEKAKMDAEKAFEECSDVARGEIKKFHQKRRRMMLEGLSLYAEAQVKTARDTYILLVKSLESLKQFTLPLQSESDD</sequence>